<keyword evidence="12" id="KW-0675">Receptor</keyword>
<keyword evidence="6 8" id="KW-0472">Membrane</keyword>
<dbReference type="InterPro" id="IPR012910">
    <property type="entry name" value="Plug_dom"/>
</dbReference>
<evidence type="ECO:0000256" key="1">
    <source>
        <dbReference type="ARBA" id="ARBA00004571"/>
    </source>
</evidence>
<dbReference type="RefSeq" id="WP_243795496.1">
    <property type="nucleotide sequence ID" value="NZ_CP094669.1"/>
</dbReference>
<dbReference type="NCBIfam" id="TIGR04057">
    <property type="entry name" value="SusC_RagA_signa"/>
    <property type="match status" value="1"/>
</dbReference>
<dbReference type="Pfam" id="PF13715">
    <property type="entry name" value="CarbopepD_reg_2"/>
    <property type="match status" value="1"/>
</dbReference>
<proteinExistence type="inferred from homology"/>
<dbReference type="SUPFAM" id="SSF49464">
    <property type="entry name" value="Carboxypeptidase regulatory domain-like"/>
    <property type="match status" value="1"/>
</dbReference>
<keyword evidence="4 8" id="KW-0812">Transmembrane</keyword>
<dbReference type="InterPro" id="IPR008969">
    <property type="entry name" value="CarboxyPept-like_regulatory"/>
</dbReference>
<dbReference type="Pfam" id="PF07715">
    <property type="entry name" value="Plug"/>
    <property type="match status" value="1"/>
</dbReference>
<protein>
    <submittedName>
        <fullName evidence="12">TonB-dependent receptor</fullName>
    </submittedName>
</protein>
<keyword evidence="13" id="KW-1185">Reference proteome</keyword>
<feature type="domain" description="TonB-dependent receptor plug" evidence="11">
    <location>
        <begin position="226"/>
        <end position="331"/>
    </location>
</feature>
<dbReference type="Gene3D" id="2.170.130.10">
    <property type="entry name" value="TonB-dependent receptor, plug domain"/>
    <property type="match status" value="1"/>
</dbReference>
<comment type="similarity">
    <text evidence="8 9">Belongs to the TonB-dependent receptor family.</text>
</comment>
<evidence type="ECO:0000313" key="12">
    <source>
        <dbReference type="EMBL" id="UOG73302.1"/>
    </source>
</evidence>
<dbReference type="SUPFAM" id="SSF56935">
    <property type="entry name" value="Porins"/>
    <property type="match status" value="1"/>
</dbReference>
<dbReference type="InterPro" id="IPR023997">
    <property type="entry name" value="TonB-dep_OMP_SusC/RagA_CS"/>
</dbReference>
<evidence type="ECO:0000256" key="9">
    <source>
        <dbReference type="RuleBase" id="RU003357"/>
    </source>
</evidence>
<evidence type="ECO:0000256" key="3">
    <source>
        <dbReference type="ARBA" id="ARBA00022452"/>
    </source>
</evidence>
<keyword evidence="3 8" id="KW-1134">Transmembrane beta strand</keyword>
<evidence type="ECO:0000256" key="4">
    <source>
        <dbReference type="ARBA" id="ARBA00022692"/>
    </source>
</evidence>
<accession>A0ABY4CU76</accession>
<dbReference type="Gene3D" id="2.60.40.1120">
    <property type="entry name" value="Carboxypeptidase-like, regulatory domain"/>
    <property type="match status" value="1"/>
</dbReference>
<gene>
    <name evidence="12" type="ORF">MTX78_14340</name>
</gene>
<dbReference type="EMBL" id="CP094669">
    <property type="protein sequence ID" value="UOG73302.1"/>
    <property type="molecule type" value="Genomic_DNA"/>
</dbReference>
<dbReference type="Pfam" id="PF00593">
    <property type="entry name" value="TonB_dep_Rec_b-barrel"/>
    <property type="match status" value="1"/>
</dbReference>
<dbReference type="PROSITE" id="PS52016">
    <property type="entry name" value="TONB_DEPENDENT_REC_3"/>
    <property type="match status" value="1"/>
</dbReference>
<comment type="subcellular location">
    <subcellularLocation>
        <location evidence="1 8">Cell outer membrane</location>
        <topology evidence="1 8">Multi-pass membrane protein</topology>
    </subcellularLocation>
</comment>
<dbReference type="Gene3D" id="2.40.170.20">
    <property type="entry name" value="TonB-dependent receptor, beta-barrel domain"/>
    <property type="match status" value="1"/>
</dbReference>
<evidence type="ECO:0000256" key="6">
    <source>
        <dbReference type="ARBA" id="ARBA00023136"/>
    </source>
</evidence>
<dbReference type="InterPro" id="IPR037066">
    <property type="entry name" value="Plug_dom_sf"/>
</dbReference>
<feature type="domain" description="TonB-dependent receptor-like beta-barrel" evidence="10">
    <location>
        <begin position="533"/>
        <end position="1097"/>
    </location>
</feature>
<dbReference type="InterPro" id="IPR023996">
    <property type="entry name" value="TonB-dep_OMP_SusC/RagA"/>
</dbReference>
<dbReference type="NCBIfam" id="TIGR04056">
    <property type="entry name" value="OMP_RagA_SusC"/>
    <property type="match status" value="1"/>
</dbReference>
<keyword evidence="2 8" id="KW-0813">Transport</keyword>
<keyword evidence="7 8" id="KW-0998">Cell outer membrane</keyword>
<evidence type="ECO:0000256" key="2">
    <source>
        <dbReference type="ARBA" id="ARBA00022448"/>
    </source>
</evidence>
<dbReference type="Gene3D" id="3.55.50.30">
    <property type="match status" value="1"/>
</dbReference>
<evidence type="ECO:0000256" key="5">
    <source>
        <dbReference type="ARBA" id="ARBA00023077"/>
    </source>
</evidence>
<evidence type="ECO:0000256" key="8">
    <source>
        <dbReference type="PROSITE-ProRule" id="PRU01360"/>
    </source>
</evidence>
<dbReference type="InterPro" id="IPR039426">
    <property type="entry name" value="TonB-dep_rcpt-like"/>
</dbReference>
<dbReference type="InterPro" id="IPR000531">
    <property type="entry name" value="Beta-barrel_TonB"/>
</dbReference>
<evidence type="ECO:0000259" key="10">
    <source>
        <dbReference type="Pfam" id="PF00593"/>
    </source>
</evidence>
<dbReference type="InterPro" id="IPR036942">
    <property type="entry name" value="Beta-barrel_TonB_sf"/>
</dbReference>
<organism evidence="12 13">
    <name type="scientific">Hymenobacter tibetensis</name>
    <dbReference type="NCBI Taxonomy" id="497967"/>
    <lineage>
        <taxon>Bacteria</taxon>
        <taxon>Pseudomonadati</taxon>
        <taxon>Bacteroidota</taxon>
        <taxon>Cytophagia</taxon>
        <taxon>Cytophagales</taxon>
        <taxon>Hymenobacteraceae</taxon>
        <taxon>Hymenobacter</taxon>
    </lineage>
</organism>
<sequence>MPNKYSPLAQMLRSLRRPVPGLLLTTMLTAAWISPDLAQEALQKRISCELQNQTLRQVLHTISEQAAVPIAFTSDLPLLDEKTSVQASRESVSKVLGRLLGPLGLSYRVVAGQIIVEKPATAPALGKPTGQVVLDVQGVVRDATTGEPLPGARVQIKNSTVGATTNETGAFTLQVPDEDAILVVNFIGYNPQEIRVGTQRTITIALKTNVTALNQVVVVGYTTQEAKDVTGAVGILPLERVRNFPVASVDKLLQGQVAGVQVSNDGAPGGNSVVRVRGLGTLGDNDPLYIIDGVPTKAGLSQLNPNDVESMQVLKDASSTAIYGARASNGVVVITTKQGKAGKTQLSFDSYYGVQSVYNLPSMVSPTELAQIEFDAQRNSGQTPSHPQYGNGAQPVLPEFLQRNPDVRANQGGTNWFKTIFRTAPIQNYSLGLSGGNESGRHAINLSYFNQDGILDHTGFKRASLRANTEYTVLGKLKVGENFTASYGRSTQASSNAVNGGVVFDAFRLPSIVPVRDELGNFAGPAAGLGDAGNPLRALYNARDNATKNLRALGNAYAELELADNLFVRSSIGIDYLTSNFRGFTPSYVEGIANNPIASLNNTNAYTTNWTWTNTARYSRTFGEHTLAAVVGTEAIENNEEGFNAYRENFLISDPDFRYLDAGQGLQTNGGTGSAWSLFSQFGRLDYNFGGKYLASASVRRDGSSRFPSNNRYAVFPAFSAGWRVSEETFMKQVDWLSNLKVRGSWGQSGNQEIGNYPAFDIYGISPSNTNYPLTGSNGTVQTGYTARAIGNRNLKWETTTQTDIGLDFGVLGNQLNFSVDWFDKVTKDVLVRVPRPALAGEVLVPYENAGRIRNRGLEFQATYQSDATKDFQWGVSANGSAVRNKVLSLGEGNLSIPGYVSNNLTRGQSLSRTEVGKPVAYFYGYVVDGIFQNQAEVDAAPIQNGKAVGRWRYQDLNGDGTVNAQDQKQIGKPSPDFTYGLNLNASYKGFDLSAFIQGVQGIDIYNFSKYHTDFAFDPFNKNTRILDSWTPQNMGATLPQLSKTNVNDELRPSTYFVENGSYARLKNLQIGYTLPATLTSAIKASSLRVYVQAQNLFTVTDYTGMDPEVNLQNYNAADRNLDQNVDRGYYPQPRAVLFGVNARF</sequence>
<reference evidence="12 13" key="1">
    <citation type="submission" date="2022-03" db="EMBL/GenBank/DDBJ databases">
        <title>Hymenobactersp. isolated from the air.</title>
        <authorList>
            <person name="Won M."/>
            <person name="Kwon S.-W."/>
        </authorList>
    </citation>
    <scope>NUCLEOTIDE SEQUENCE [LARGE SCALE GENOMIC DNA]</scope>
    <source>
        <strain evidence="12 13">KACC 21982</strain>
    </source>
</reference>
<evidence type="ECO:0000256" key="7">
    <source>
        <dbReference type="ARBA" id="ARBA00023237"/>
    </source>
</evidence>
<name>A0ABY4CU76_9BACT</name>
<evidence type="ECO:0000259" key="11">
    <source>
        <dbReference type="Pfam" id="PF07715"/>
    </source>
</evidence>
<evidence type="ECO:0000313" key="13">
    <source>
        <dbReference type="Proteomes" id="UP000831113"/>
    </source>
</evidence>
<dbReference type="Proteomes" id="UP000831113">
    <property type="component" value="Chromosome"/>
</dbReference>
<keyword evidence="5 9" id="KW-0798">TonB box</keyword>